<feature type="non-terminal residue" evidence="1">
    <location>
        <position position="106"/>
    </location>
</feature>
<reference evidence="1" key="1">
    <citation type="submission" date="2015-10" db="EMBL/GenBank/DDBJ databases">
        <authorList>
            <person name="Regsiter A."/>
            <person name="william w."/>
        </authorList>
    </citation>
    <scope>NUCLEOTIDE SEQUENCE</scope>
    <source>
        <strain evidence="1">Montdore</strain>
    </source>
</reference>
<sequence length="106" mass="11559">ESGLHSILTLSQYKYLPAAVWIILLCPDTAVSSSSFLLFSSPSPKSLPRGNRANGSVSRAHISWCSRQSLPTRYSSPKETLPVALLQVSRAPSPSSNESQKIVCEW</sequence>
<protein>
    <submittedName>
        <fullName evidence="1">Uncharacterized protein</fullName>
    </submittedName>
</protein>
<evidence type="ECO:0000313" key="2">
    <source>
        <dbReference type="Proteomes" id="UP001412239"/>
    </source>
</evidence>
<gene>
    <name evidence="1" type="ORF">GSTUAT00004583001</name>
</gene>
<accession>A0A292PUT6</accession>
<dbReference type="AlphaFoldDB" id="A0A292PUT6"/>
<dbReference type="Proteomes" id="UP001412239">
    <property type="component" value="Unassembled WGS sequence"/>
</dbReference>
<evidence type="ECO:0000313" key="1">
    <source>
        <dbReference type="EMBL" id="CUS11306.1"/>
    </source>
</evidence>
<organism evidence="1 2">
    <name type="scientific">Tuber aestivum</name>
    <name type="common">summer truffle</name>
    <dbReference type="NCBI Taxonomy" id="59557"/>
    <lineage>
        <taxon>Eukaryota</taxon>
        <taxon>Fungi</taxon>
        <taxon>Dikarya</taxon>
        <taxon>Ascomycota</taxon>
        <taxon>Pezizomycotina</taxon>
        <taxon>Pezizomycetes</taxon>
        <taxon>Pezizales</taxon>
        <taxon>Tuberaceae</taxon>
        <taxon>Tuber</taxon>
    </lineage>
</organism>
<keyword evidence="2" id="KW-1185">Reference proteome</keyword>
<proteinExistence type="predicted"/>
<name>A0A292PUT6_9PEZI</name>
<dbReference type="EMBL" id="LN891025">
    <property type="protein sequence ID" value="CUS11306.1"/>
    <property type="molecule type" value="Genomic_DNA"/>
</dbReference>